<evidence type="ECO:0000256" key="4">
    <source>
        <dbReference type="ARBA" id="ARBA00022801"/>
    </source>
</evidence>
<evidence type="ECO:0000313" key="10">
    <source>
        <dbReference type="Proteomes" id="UP000253727"/>
    </source>
</evidence>
<dbReference type="InterPro" id="IPR050570">
    <property type="entry name" value="Cell_wall_metabolism_enzyme"/>
</dbReference>
<sequence length="388" mass="42033">MEHNTHIDGAFARVKSWFPDREFFMRSQGQVRFIKVTSKFQLVAATVLVGALLAWGLTMAAMGWTQFQAQAERTSLLQREAQVATAEERVDAYGADIESVTADLQKRQDFIDGIVEGLPADVKSGDTVSDSSAEAQDTIKKVSASVPEAAELARIEARQLLFVERLTRFADRRADLAASAIRKLGLNPDLMLRGNRKRFAAAMGGPFEKLASEADGSIDPRFARLGLSLERMSALENGLEGVPQVTPADIRMISSGFGYRRDPFNGSGAMHKGLDFRGPTGAPIHAAAKGKVTYAGYRGGYGKTIEISHGNGLMTRYAHMSRLGAKLGDPVAAGQRIGAIGSTGRSTGPHLHFEVRINNRAVNPRHFLETAPDVLEEVRAGALRARAE</sequence>
<evidence type="ECO:0000256" key="2">
    <source>
        <dbReference type="ARBA" id="ARBA00022670"/>
    </source>
</evidence>
<keyword evidence="10" id="KW-1185">Reference proteome</keyword>
<keyword evidence="7" id="KW-1133">Transmembrane helix</keyword>
<dbReference type="AlphaFoldDB" id="A0A369Q8R9"/>
<proteinExistence type="predicted"/>
<evidence type="ECO:0000313" key="9">
    <source>
        <dbReference type="EMBL" id="RDC61114.1"/>
    </source>
</evidence>
<feature type="domain" description="M23ase beta-sheet core" evidence="8">
    <location>
        <begin position="270"/>
        <end position="364"/>
    </location>
</feature>
<keyword evidence="4 9" id="KW-0378">Hydrolase</keyword>
<dbReference type="CDD" id="cd12797">
    <property type="entry name" value="M23_peptidase"/>
    <property type="match status" value="1"/>
</dbReference>
<dbReference type="FunFam" id="2.70.70.10:FF:000006">
    <property type="entry name" value="M23 family peptidase"/>
    <property type="match status" value="1"/>
</dbReference>
<dbReference type="Proteomes" id="UP000253727">
    <property type="component" value="Unassembled WGS sequence"/>
</dbReference>
<dbReference type="PANTHER" id="PTHR21666">
    <property type="entry name" value="PEPTIDASE-RELATED"/>
    <property type="match status" value="1"/>
</dbReference>
<evidence type="ECO:0000256" key="3">
    <source>
        <dbReference type="ARBA" id="ARBA00022723"/>
    </source>
</evidence>
<keyword evidence="5" id="KW-0862">Zinc</keyword>
<keyword evidence="7" id="KW-0812">Transmembrane</keyword>
<dbReference type="GO" id="GO:0046872">
    <property type="term" value="F:metal ion binding"/>
    <property type="evidence" value="ECO:0007669"/>
    <property type="project" value="UniProtKB-KW"/>
</dbReference>
<dbReference type="Gene3D" id="2.70.70.10">
    <property type="entry name" value="Glucose Permease (Domain IIA)"/>
    <property type="match status" value="1"/>
</dbReference>
<feature type="transmembrane region" description="Helical" evidence="7">
    <location>
        <begin position="42"/>
        <end position="64"/>
    </location>
</feature>
<keyword evidence="6" id="KW-0482">Metalloprotease</keyword>
<keyword evidence="7" id="KW-0472">Membrane</keyword>
<dbReference type="EMBL" id="QBKA01000002">
    <property type="protein sequence ID" value="RDC61114.1"/>
    <property type="molecule type" value="Genomic_DNA"/>
</dbReference>
<dbReference type="Pfam" id="PF01551">
    <property type="entry name" value="Peptidase_M23"/>
    <property type="match status" value="1"/>
</dbReference>
<keyword evidence="3" id="KW-0479">Metal-binding</keyword>
<reference evidence="9 10" key="1">
    <citation type="submission" date="2018-04" db="EMBL/GenBank/DDBJ databases">
        <title>Altererythrobacter sp. HME9302 genome sequencing and assembly.</title>
        <authorList>
            <person name="Kang H."/>
            <person name="Kim H."/>
            <person name="Joh K."/>
        </authorList>
    </citation>
    <scope>NUCLEOTIDE SEQUENCE [LARGE SCALE GENOMIC DNA]</scope>
    <source>
        <strain evidence="9 10">HME9302</strain>
    </source>
</reference>
<comment type="caution">
    <text evidence="9">The sequence shown here is derived from an EMBL/GenBank/DDBJ whole genome shotgun (WGS) entry which is preliminary data.</text>
</comment>
<dbReference type="InterPro" id="IPR011055">
    <property type="entry name" value="Dup_hybrid_motif"/>
</dbReference>
<comment type="cofactor">
    <cofactor evidence="1">
        <name>Zn(2+)</name>
        <dbReference type="ChEBI" id="CHEBI:29105"/>
    </cofactor>
</comment>
<evidence type="ECO:0000256" key="6">
    <source>
        <dbReference type="ARBA" id="ARBA00023049"/>
    </source>
</evidence>
<evidence type="ECO:0000256" key="7">
    <source>
        <dbReference type="SAM" id="Phobius"/>
    </source>
</evidence>
<dbReference type="EC" id="3.4.24.-" evidence="9"/>
<dbReference type="PANTHER" id="PTHR21666:SF288">
    <property type="entry name" value="CELL DIVISION PROTEIN YTFB"/>
    <property type="match status" value="1"/>
</dbReference>
<accession>A0A369Q8R9</accession>
<dbReference type="GO" id="GO:0004222">
    <property type="term" value="F:metalloendopeptidase activity"/>
    <property type="evidence" value="ECO:0007669"/>
    <property type="project" value="TreeGrafter"/>
</dbReference>
<gene>
    <name evidence="9" type="primary">mepM</name>
    <name evidence="9" type="ORF">HME9302_02333</name>
</gene>
<evidence type="ECO:0000259" key="8">
    <source>
        <dbReference type="Pfam" id="PF01551"/>
    </source>
</evidence>
<dbReference type="GO" id="GO:0006508">
    <property type="term" value="P:proteolysis"/>
    <property type="evidence" value="ECO:0007669"/>
    <property type="project" value="UniProtKB-KW"/>
</dbReference>
<dbReference type="SUPFAM" id="SSF51261">
    <property type="entry name" value="Duplicated hybrid motif"/>
    <property type="match status" value="1"/>
</dbReference>
<organism evidence="9 10">
    <name type="scientific">Alteripontixanthobacter maritimus</name>
    <dbReference type="NCBI Taxonomy" id="2161824"/>
    <lineage>
        <taxon>Bacteria</taxon>
        <taxon>Pseudomonadati</taxon>
        <taxon>Pseudomonadota</taxon>
        <taxon>Alphaproteobacteria</taxon>
        <taxon>Sphingomonadales</taxon>
        <taxon>Erythrobacteraceae</taxon>
        <taxon>Alteripontixanthobacter</taxon>
    </lineage>
</organism>
<dbReference type="InterPro" id="IPR016047">
    <property type="entry name" value="M23ase_b-sheet_dom"/>
</dbReference>
<evidence type="ECO:0000256" key="1">
    <source>
        <dbReference type="ARBA" id="ARBA00001947"/>
    </source>
</evidence>
<name>A0A369Q8R9_9SPHN</name>
<keyword evidence="2" id="KW-0645">Protease</keyword>
<protein>
    <submittedName>
        <fullName evidence="9">Murein DD-endopeptidase MepM</fullName>
        <ecNumber evidence="9">3.4.24.-</ecNumber>
    </submittedName>
</protein>
<evidence type="ECO:0000256" key="5">
    <source>
        <dbReference type="ARBA" id="ARBA00022833"/>
    </source>
</evidence>